<dbReference type="SUPFAM" id="SSF52255">
    <property type="entry name" value="N5-CAIR mutase (phosphoribosylaminoimidazole carboxylase, PurE)"/>
    <property type="match status" value="1"/>
</dbReference>
<feature type="binding site" evidence="3 5">
    <location>
        <position position="10"/>
    </location>
    <ligand>
        <name>substrate</name>
    </ligand>
</feature>
<sequence length="148" mass="15025">MPKVLIVIGSKSDMEYAETCQAQLAALKVEASIEVSSAHRHPERTAKLCSEAHANGFEVIVAMAGLAAALPGVAAAHSLLPVIGVPLPAALSGLDSLLSVTQMPPGIPVAAVAIGSPGAKNAGVLAARILALKYPEVKAALEVHRKAL</sequence>
<dbReference type="HAMAP" id="MF_01929">
    <property type="entry name" value="PurE_classI"/>
    <property type="match status" value="1"/>
</dbReference>
<dbReference type="Gene3D" id="3.40.50.1970">
    <property type="match status" value="1"/>
</dbReference>
<comment type="catalytic activity">
    <reaction evidence="3 4">
        <text>5-carboxyamino-1-(5-phospho-D-ribosyl)imidazole + H(+) = 5-amino-1-(5-phospho-D-ribosyl)imidazole-4-carboxylate</text>
        <dbReference type="Rhea" id="RHEA:13193"/>
        <dbReference type="ChEBI" id="CHEBI:15378"/>
        <dbReference type="ChEBI" id="CHEBI:58730"/>
        <dbReference type="ChEBI" id="CHEBI:77657"/>
        <dbReference type="EC" id="5.4.99.18"/>
    </reaction>
</comment>
<dbReference type="PANTHER" id="PTHR23046">
    <property type="entry name" value="PHOSPHORIBOSYLAMINOIMIDAZOLE CARBOXYLASE CATALYTIC SUBUNIT"/>
    <property type="match status" value="1"/>
</dbReference>
<evidence type="ECO:0000256" key="3">
    <source>
        <dbReference type="HAMAP-Rule" id="MF_01929"/>
    </source>
</evidence>
<evidence type="ECO:0000256" key="1">
    <source>
        <dbReference type="ARBA" id="ARBA00022755"/>
    </source>
</evidence>
<organism evidence="7 8">
    <name type="scientific">candidate division GN15 bacterium</name>
    <dbReference type="NCBI Taxonomy" id="2072418"/>
    <lineage>
        <taxon>Bacteria</taxon>
        <taxon>candidate division GN15</taxon>
    </lineage>
</organism>
<dbReference type="GO" id="GO:0034023">
    <property type="term" value="F:5-(carboxyamino)imidazole ribonucleotide mutase activity"/>
    <property type="evidence" value="ECO:0007669"/>
    <property type="project" value="UniProtKB-UniRule"/>
</dbReference>
<keyword evidence="1 3" id="KW-0658">Purine biosynthesis</keyword>
<evidence type="ECO:0000313" key="7">
    <source>
        <dbReference type="EMBL" id="PWB76416.1"/>
    </source>
</evidence>
<evidence type="ECO:0000256" key="5">
    <source>
        <dbReference type="PIRSR" id="PIRSR001338-1"/>
    </source>
</evidence>
<comment type="caution">
    <text evidence="7">The sequence shown here is derived from an EMBL/GenBank/DDBJ whole genome shotgun (WGS) entry which is preliminary data.</text>
</comment>
<dbReference type="InterPro" id="IPR024694">
    <property type="entry name" value="PurE_prokaryotes"/>
</dbReference>
<dbReference type="InterPro" id="IPR033747">
    <property type="entry name" value="PurE_ClassI"/>
</dbReference>
<name>A0A855XD86_9BACT</name>
<comment type="pathway">
    <text evidence="3 4">Purine metabolism; IMP biosynthesis via de novo pathway; 5-amino-1-(5-phospho-D-ribosyl)imidazole-4-carboxylate from 5-amino-1-(5-phospho-D-ribosyl)imidazole (N5-CAIR route): step 2/2.</text>
</comment>
<dbReference type="UniPathway" id="UPA00074">
    <property type="reaction ID" value="UER00943"/>
</dbReference>
<dbReference type="EMBL" id="PQAP01000001">
    <property type="protein sequence ID" value="PWB76416.1"/>
    <property type="molecule type" value="Genomic_DNA"/>
</dbReference>
<comment type="similarity">
    <text evidence="3">Belongs to the AIR carboxylase family. Class I subfamily.</text>
</comment>
<evidence type="ECO:0000256" key="2">
    <source>
        <dbReference type="ARBA" id="ARBA00023235"/>
    </source>
</evidence>
<proteinExistence type="inferred from homology"/>
<dbReference type="PANTHER" id="PTHR23046:SF2">
    <property type="entry name" value="PHOSPHORIBOSYLAMINOIMIDAZOLE CARBOXYLASE"/>
    <property type="match status" value="1"/>
</dbReference>
<evidence type="ECO:0000313" key="8">
    <source>
        <dbReference type="Proteomes" id="UP000250918"/>
    </source>
</evidence>
<dbReference type="Pfam" id="PF00731">
    <property type="entry name" value="AIRC"/>
    <property type="match status" value="1"/>
</dbReference>
<comment type="function">
    <text evidence="3 4">Catalyzes the conversion of N5-carboxyaminoimidazole ribonucleotide (N5-CAIR) to 4-carboxy-5-aminoimidazole ribonucleotide (CAIR).</text>
</comment>
<feature type="domain" description="PurE" evidence="6">
    <location>
        <begin position="2"/>
        <end position="148"/>
    </location>
</feature>
<feature type="binding site" evidence="3 5">
    <location>
        <position position="13"/>
    </location>
    <ligand>
        <name>substrate</name>
    </ligand>
</feature>
<dbReference type="Proteomes" id="UP000250918">
    <property type="component" value="Unassembled WGS sequence"/>
</dbReference>
<dbReference type="NCBIfam" id="TIGR01162">
    <property type="entry name" value="purE"/>
    <property type="match status" value="1"/>
</dbReference>
<reference evidence="7 8" key="1">
    <citation type="journal article" date="2018" name="ISME J.">
        <title>A methanotrophic archaeon couples anaerobic oxidation of methane to Fe(III) reduction.</title>
        <authorList>
            <person name="Cai C."/>
            <person name="Leu A.O."/>
            <person name="Xie G.J."/>
            <person name="Guo J."/>
            <person name="Feng Y."/>
            <person name="Zhao J.X."/>
            <person name="Tyson G.W."/>
            <person name="Yuan Z."/>
            <person name="Hu S."/>
        </authorList>
    </citation>
    <scope>NUCLEOTIDE SEQUENCE [LARGE SCALE GENOMIC DNA]</scope>
    <source>
        <strain evidence="7">FeB_12</strain>
    </source>
</reference>
<evidence type="ECO:0000256" key="4">
    <source>
        <dbReference type="PIRNR" id="PIRNR001338"/>
    </source>
</evidence>
<dbReference type="InterPro" id="IPR000031">
    <property type="entry name" value="PurE_dom"/>
</dbReference>
<evidence type="ECO:0000259" key="6">
    <source>
        <dbReference type="SMART" id="SM01001"/>
    </source>
</evidence>
<dbReference type="PIRSF" id="PIRSF001338">
    <property type="entry name" value="AIR_carboxylase"/>
    <property type="match status" value="1"/>
</dbReference>
<dbReference type="AlphaFoldDB" id="A0A855XD86"/>
<dbReference type="GO" id="GO:0006189">
    <property type="term" value="P:'de novo' IMP biosynthetic process"/>
    <property type="evidence" value="ECO:0007669"/>
    <property type="project" value="UniProtKB-UniRule"/>
</dbReference>
<protein>
    <recommendedName>
        <fullName evidence="3 4">N5-carboxyaminoimidazole ribonucleotide mutase</fullName>
        <shortName evidence="3 4">N5-CAIR mutase</shortName>
        <ecNumber evidence="3 4">5.4.99.18</ecNumber>
    </recommendedName>
    <alternativeName>
        <fullName evidence="3">5-(carboxyamino)imidazole ribonucleotide mutase</fullName>
    </alternativeName>
</protein>
<accession>A0A855XD86</accession>
<gene>
    <name evidence="3 7" type="primary">purE</name>
    <name evidence="7" type="ORF">C3F09_00155</name>
</gene>
<keyword evidence="2 3" id="KW-0413">Isomerase</keyword>
<dbReference type="EC" id="5.4.99.18" evidence="3 4"/>
<dbReference type="SMART" id="SM01001">
    <property type="entry name" value="AIRC"/>
    <property type="match status" value="1"/>
</dbReference>
<feature type="binding site" evidence="3 5">
    <location>
        <position position="40"/>
    </location>
    <ligand>
        <name>substrate</name>
    </ligand>
</feature>